<sequence>MSDSIGILSKLGYKNMWCKLKDYRSKKGERKPALPAKVLVVACEKRVPSGGKIWIGGFGTMAMAAHGFDLVAEAFGWSERHYETSELLLSRAAELRKDLGDNFDIEKNEVRRKISAHAFKYASLFPCSDSKQTLTRFFKVWGGGKGAGRRCQILVEIPRIAGQDDDHYYPRDLLPPVTIPESTKTKGQTLDEDLERLTKKRKEPRCVLGTRDIQDEMDVEPDSVGCIIVDDPGSGFPSFHQQWTWCTRRKRETRPWIPPRVPYPPRGQFPSFPDTTFFETPSFVTGPKDQRPFSFLNFQIYHNINHSKRKLEYAACEWKGTSMDKFEPSEVPPVSCYVEVEVI</sequence>
<dbReference type="EMBL" id="JABFUD020000024">
    <property type="protein sequence ID" value="KAI5060209.1"/>
    <property type="molecule type" value="Genomic_DNA"/>
</dbReference>
<proteinExistence type="predicted"/>
<dbReference type="Proteomes" id="UP000886520">
    <property type="component" value="Chromosome 24"/>
</dbReference>
<comment type="caution">
    <text evidence="1">The sequence shown here is derived from an EMBL/GenBank/DDBJ whole genome shotgun (WGS) entry which is preliminary data.</text>
</comment>
<name>A0A9D4U4E4_ADICA</name>
<accession>A0A9D4U4E4</accession>
<keyword evidence="2" id="KW-1185">Reference proteome</keyword>
<reference evidence="1" key="1">
    <citation type="submission" date="2021-01" db="EMBL/GenBank/DDBJ databases">
        <title>Adiantum capillus-veneris genome.</title>
        <authorList>
            <person name="Fang Y."/>
            <person name="Liao Q."/>
        </authorList>
    </citation>
    <scope>NUCLEOTIDE SEQUENCE</scope>
    <source>
        <strain evidence="1">H3</strain>
        <tissue evidence="1">Leaf</tissue>
    </source>
</reference>
<dbReference type="OrthoDB" id="1932339at2759"/>
<organism evidence="1 2">
    <name type="scientific">Adiantum capillus-veneris</name>
    <name type="common">Maidenhair fern</name>
    <dbReference type="NCBI Taxonomy" id="13818"/>
    <lineage>
        <taxon>Eukaryota</taxon>
        <taxon>Viridiplantae</taxon>
        <taxon>Streptophyta</taxon>
        <taxon>Embryophyta</taxon>
        <taxon>Tracheophyta</taxon>
        <taxon>Polypodiopsida</taxon>
        <taxon>Polypodiidae</taxon>
        <taxon>Polypodiales</taxon>
        <taxon>Pteridineae</taxon>
        <taxon>Pteridaceae</taxon>
        <taxon>Vittarioideae</taxon>
        <taxon>Adiantum</taxon>
    </lineage>
</organism>
<evidence type="ECO:0000313" key="1">
    <source>
        <dbReference type="EMBL" id="KAI5060209.1"/>
    </source>
</evidence>
<gene>
    <name evidence="1" type="ORF">GOP47_0024629</name>
</gene>
<protein>
    <submittedName>
        <fullName evidence="1">Uncharacterized protein</fullName>
    </submittedName>
</protein>
<evidence type="ECO:0000313" key="2">
    <source>
        <dbReference type="Proteomes" id="UP000886520"/>
    </source>
</evidence>
<dbReference type="AlphaFoldDB" id="A0A9D4U4E4"/>